<reference evidence="5 6" key="1">
    <citation type="journal article" date="2022" name="Front. Cell. Infect. Microbiol.">
        <title>The Genomes of Two Strains of Taenia crassiceps the Animal Model for the Study of Human Cysticercosis.</title>
        <authorList>
            <person name="Bobes R.J."/>
            <person name="Estrada K."/>
            <person name="Rios-Valencia D.G."/>
            <person name="Calderon-Gallegos A."/>
            <person name="de la Torre P."/>
            <person name="Carrero J.C."/>
            <person name="Sanchez-Flores A."/>
            <person name="Laclette J.P."/>
        </authorList>
    </citation>
    <scope>NUCLEOTIDE SEQUENCE [LARGE SCALE GENOMIC DNA]</scope>
    <source>
        <strain evidence="5">WFUcys</strain>
    </source>
</reference>
<evidence type="ECO:0000256" key="1">
    <source>
        <dbReference type="ARBA" id="ARBA00022723"/>
    </source>
</evidence>
<feature type="region of interest" description="Disordered" evidence="4">
    <location>
        <begin position="289"/>
        <end position="326"/>
    </location>
</feature>
<dbReference type="EMBL" id="JAKROA010000006">
    <property type="protein sequence ID" value="KAL5106381.1"/>
    <property type="molecule type" value="Genomic_DNA"/>
</dbReference>
<feature type="compositionally biased region" description="Polar residues" evidence="4">
    <location>
        <begin position="315"/>
        <end position="326"/>
    </location>
</feature>
<evidence type="ECO:0000256" key="4">
    <source>
        <dbReference type="SAM" id="MobiDB-lite"/>
    </source>
</evidence>
<evidence type="ECO:0000313" key="5">
    <source>
        <dbReference type="EMBL" id="KAL5106381.1"/>
    </source>
</evidence>
<dbReference type="PANTHER" id="PTHR12001:SF44">
    <property type="entry name" value="GERANYLGERANYL PYROPHOSPHATE SYNTHASE"/>
    <property type="match status" value="1"/>
</dbReference>
<evidence type="ECO:0000256" key="3">
    <source>
        <dbReference type="RuleBase" id="RU004466"/>
    </source>
</evidence>
<evidence type="ECO:0000313" key="6">
    <source>
        <dbReference type="Proteomes" id="UP001651158"/>
    </source>
</evidence>
<dbReference type="Pfam" id="PF00348">
    <property type="entry name" value="polyprenyl_synt"/>
    <property type="match status" value="1"/>
</dbReference>
<accession>A0ABR4Q9J3</accession>
<dbReference type="PROSITE" id="PS00723">
    <property type="entry name" value="POLYPRENYL_SYNTHASE_1"/>
    <property type="match status" value="1"/>
</dbReference>
<evidence type="ECO:0000256" key="2">
    <source>
        <dbReference type="ARBA" id="ARBA00022842"/>
    </source>
</evidence>
<organism evidence="5 6">
    <name type="scientific">Taenia crassiceps</name>
    <dbReference type="NCBI Taxonomy" id="6207"/>
    <lineage>
        <taxon>Eukaryota</taxon>
        <taxon>Metazoa</taxon>
        <taxon>Spiralia</taxon>
        <taxon>Lophotrochozoa</taxon>
        <taxon>Platyhelminthes</taxon>
        <taxon>Cestoda</taxon>
        <taxon>Eucestoda</taxon>
        <taxon>Cyclophyllidea</taxon>
        <taxon>Taeniidae</taxon>
        <taxon>Taenia</taxon>
    </lineage>
</organism>
<gene>
    <name evidence="5" type="ORF">TcWFU_008432</name>
</gene>
<keyword evidence="6" id="KW-1185">Reference proteome</keyword>
<dbReference type="InterPro" id="IPR008949">
    <property type="entry name" value="Isoprenoid_synthase_dom_sf"/>
</dbReference>
<dbReference type="PANTHER" id="PTHR12001">
    <property type="entry name" value="GERANYLGERANYL PYROPHOSPHATE SYNTHASE"/>
    <property type="match status" value="1"/>
</dbReference>
<name>A0ABR4Q9J3_9CEST</name>
<dbReference type="SUPFAM" id="SSF48576">
    <property type="entry name" value="Terpenoid synthases"/>
    <property type="match status" value="1"/>
</dbReference>
<proteinExistence type="inferred from homology"/>
<dbReference type="Proteomes" id="UP001651158">
    <property type="component" value="Unassembled WGS sequence"/>
</dbReference>
<dbReference type="SFLD" id="SFLDS00005">
    <property type="entry name" value="Isoprenoid_Synthase_Type_I"/>
    <property type="match status" value="1"/>
</dbReference>
<protein>
    <submittedName>
        <fullName evidence="5">Geranylgeranyl pyrophosphate synthase</fullName>
    </submittedName>
</protein>
<dbReference type="PROSITE" id="PS00444">
    <property type="entry name" value="POLYPRENYL_SYNTHASE_2"/>
    <property type="match status" value="1"/>
</dbReference>
<dbReference type="InterPro" id="IPR033749">
    <property type="entry name" value="Polyprenyl_synt_CS"/>
</dbReference>
<dbReference type="Gene3D" id="1.10.600.10">
    <property type="entry name" value="Farnesyl Diphosphate Synthase"/>
    <property type="match status" value="1"/>
</dbReference>
<sequence length="326" mass="37237">MENSQRFDKDNNSGKGVRTKLIKAFNWWLHVDQKKLDILEEVIEMLHNASLVIDDIEDSSDRRRGKPAAHMLFGVPLSINAANYAYFIALEKALTLEHPDIPKIFAKQMVNLHRGQGLDIYWRCSLKCPSEEEYKDMVIRKTGGLFGMAVNFMQLFSTNTTDYKPLLNTLGLWFQIRDDFANLVDTSYHEAKDFADDLTEGKFSFPVVHAINSCPNDQQVMAILRQRTSNRAVKEHCIQHLRKLGSLAHTARTLIQLELECRRIVEELGGNPHVLLFFEEYSKVYREPGSWEPKPLHLNPKNERAAPRNGLDNGDTYSSSSSAGDN</sequence>
<keyword evidence="3" id="KW-0808">Transferase</keyword>
<dbReference type="CDD" id="cd00685">
    <property type="entry name" value="Trans_IPPS_HT"/>
    <property type="match status" value="1"/>
</dbReference>
<dbReference type="InterPro" id="IPR000092">
    <property type="entry name" value="Polyprenyl_synt"/>
</dbReference>
<comment type="caution">
    <text evidence="5">The sequence shown here is derived from an EMBL/GenBank/DDBJ whole genome shotgun (WGS) entry which is preliminary data.</text>
</comment>
<keyword evidence="1" id="KW-0479">Metal-binding</keyword>
<comment type="similarity">
    <text evidence="3">Belongs to the FPP/GGPP synthase family.</text>
</comment>
<keyword evidence="2" id="KW-0460">Magnesium</keyword>